<dbReference type="EC" id="3.4.21.68" evidence="15"/>
<evidence type="ECO:0000256" key="18">
    <source>
        <dbReference type="PROSITE-ProRule" id="PRU00076"/>
    </source>
</evidence>
<dbReference type="PANTHER" id="PTHR24264">
    <property type="entry name" value="TRYPSIN-RELATED"/>
    <property type="match status" value="1"/>
</dbReference>
<evidence type="ECO:0000256" key="11">
    <source>
        <dbReference type="ARBA" id="ARBA00023180"/>
    </source>
</evidence>
<evidence type="ECO:0000256" key="14">
    <source>
        <dbReference type="ARBA" id="ARBA00036320"/>
    </source>
</evidence>
<keyword evidence="5 19" id="KW-0420">Kringle</keyword>
<dbReference type="SMART" id="SM00181">
    <property type="entry name" value="EGF"/>
    <property type="match status" value="1"/>
</dbReference>
<feature type="disulfide bond" evidence="17">
    <location>
        <begin position="193"/>
        <end position="209"/>
    </location>
</feature>
<keyword evidence="12 15" id="KW-0617">Plasminogen activation</keyword>
<evidence type="ECO:0000256" key="10">
    <source>
        <dbReference type="ARBA" id="ARBA00023157"/>
    </source>
</evidence>
<dbReference type="PROSITE" id="PS00134">
    <property type="entry name" value="TRYPSIN_HIS"/>
    <property type="match status" value="1"/>
</dbReference>
<dbReference type="SMART" id="SM00020">
    <property type="entry name" value="Tryp_SPc"/>
    <property type="match status" value="1"/>
</dbReference>
<evidence type="ECO:0000256" key="6">
    <source>
        <dbReference type="ARBA" id="ARBA00022670"/>
    </source>
</evidence>
<dbReference type="FunFam" id="2.10.25.10:FF:000483">
    <property type="entry name" value="Tissue-type plasminogen activator"/>
    <property type="match status" value="1"/>
</dbReference>
<comment type="caution">
    <text evidence="24">The sequence shown here is derived from an EMBL/GenBank/DDBJ whole genome shotgun (WGS) entry which is preliminary data.</text>
</comment>
<dbReference type="InterPro" id="IPR043504">
    <property type="entry name" value="Peptidase_S1_PA_chymotrypsin"/>
</dbReference>
<dbReference type="PROSITE" id="PS00021">
    <property type="entry name" value="KRINGLE_1"/>
    <property type="match status" value="1"/>
</dbReference>
<feature type="signal peptide" evidence="20">
    <location>
        <begin position="1"/>
        <end position="19"/>
    </location>
</feature>
<evidence type="ECO:0000256" key="3">
    <source>
        <dbReference type="ARBA" id="ARBA00022525"/>
    </source>
</evidence>
<keyword evidence="6 15" id="KW-0645">Protease</keyword>
<dbReference type="Gene3D" id="2.10.25.10">
    <property type="entry name" value="Laminin"/>
    <property type="match status" value="1"/>
</dbReference>
<dbReference type="PROSITE" id="PS01186">
    <property type="entry name" value="EGF_2"/>
    <property type="match status" value="1"/>
</dbReference>
<dbReference type="PROSITE" id="PS00022">
    <property type="entry name" value="EGF_1"/>
    <property type="match status" value="1"/>
</dbReference>
<dbReference type="GO" id="GO:0004252">
    <property type="term" value="F:serine-type endopeptidase activity"/>
    <property type="evidence" value="ECO:0007669"/>
    <property type="project" value="UniProtKB-UniRule"/>
</dbReference>
<evidence type="ECO:0000259" key="21">
    <source>
        <dbReference type="PROSITE" id="PS50026"/>
    </source>
</evidence>
<dbReference type="Pfam" id="PF00051">
    <property type="entry name" value="Kringle"/>
    <property type="match status" value="1"/>
</dbReference>
<dbReference type="EMBL" id="JANIIK010000044">
    <property type="protein sequence ID" value="KAJ3604233.1"/>
    <property type="molecule type" value="Genomic_DNA"/>
</dbReference>
<evidence type="ECO:0000256" key="16">
    <source>
        <dbReference type="PIRSR" id="PIRSR001145-1"/>
    </source>
</evidence>
<feature type="disulfide bond" evidence="17 18">
    <location>
        <begin position="47"/>
        <end position="64"/>
    </location>
</feature>
<feature type="disulfide bond" evidence="17">
    <location>
        <begin position="306"/>
        <end position="375"/>
    </location>
</feature>
<dbReference type="CDD" id="cd00190">
    <property type="entry name" value="Tryp_SPc"/>
    <property type="match status" value="1"/>
</dbReference>
<feature type="disulfide bond" evidence="17">
    <location>
        <begin position="400"/>
        <end position="469"/>
    </location>
</feature>
<feature type="active site" description="Charge relay system" evidence="16">
    <location>
        <position position="362"/>
    </location>
</feature>
<evidence type="ECO:0000256" key="4">
    <source>
        <dbReference type="ARBA" id="ARBA00022536"/>
    </source>
</evidence>
<dbReference type="Pfam" id="PF00089">
    <property type="entry name" value="Trypsin"/>
    <property type="match status" value="1"/>
</dbReference>
<evidence type="ECO:0000256" key="13">
    <source>
        <dbReference type="ARBA" id="ARBA00024195"/>
    </source>
</evidence>
<dbReference type="Proteomes" id="UP001148018">
    <property type="component" value="Unassembled WGS sequence"/>
</dbReference>
<feature type="disulfide bond" description="Interchain (between A and B chains)" evidence="17">
    <location>
        <begin position="252"/>
        <end position="386"/>
    </location>
</feature>
<dbReference type="InterPro" id="IPR001254">
    <property type="entry name" value="Trypsin_dom"/>
</dbReference>
<feature type="domain" description="Kringle" evidence="22">
    <location>
        <begin position="171"/>
        <end position="227"/>
    </location>
</feature>
<feature type="domain" description="Kringle" evidence="22">
    <location>
        <begin position="82"/>
        <end position="164"/>
    </location>
</feature>
<dbReference type="InterPro" id="IPR001314">
    <property type="entry name" value="Peptidase_S1A"/>
</dbReference>
<keyword evidence="9 15" id="KW-0720">Serine protease</keyword>
<dbReference type="AlphaFoldDB" id="A0A9Q0EER6"/>
<keyword evidence="8 15" id="KW-0378">Hydrolase</keyword>
<gene>
    <name evidence="24" type="ORF">NHX12_028974</name>
</gene>
<dbReference type="Gene3D" id="2.40.20.10">
    <property type="entry name" value="Plasminogen Kringle 4"/>
    <property type="match status" value="3"/>
</dbReference>
<dbReference type="GO" id="GO:0005615">
    <property type="term" value="C:extracellular space"/>
    <property type="evidence" value="ECO:0007669"/>
    <property type="project" value="TreeGrafter"/>
</dbReference>
<keyword evidence="4 18" id="KW-0245">EGF-like domain</keyword>
<dbReference type="GO" id="GO:0031639">
    <property type="term" value="P:plasminogen activation"/>
    <property type="evidence" value="ECO:0007669"/>
    <property type="project" value="InterPro"/>
</dbReference>
<reference evidence="24" key="1">
    <citation type="submission" date="2022-07" db="EMBL/GenBank/DDBJ databases">
        <title>Chromosome-level genome of Muraenolepis orangiensis.</title>
        <authorList>
            <person name="Kim J."/>
        </authorList>
    </citation>
    <scope>NUCLEOTIDE SEQUENCE</scope>
    <source>
        <strain evidence="24">KU_S4_2022</strain>
        <tissue evidence="24">Muscle</tissue>
    </source>
</reference>
<keyword evidence="3 15" id="KW-0964">Secreted</keyword>
<evidence type="ECO:0000256" key="8">
    <source>
        <dbReference type="ARBA" id="ARBA00022801"/>
    </source>
</evidence>
<dbReference type="SUPFAM" id="SSF57440">
    <property type="entry name" value="Kringle-like"/>
    <property type="match status" value="2"/>
</dbReference>
<sequence length="516" mass="57079">MSRSLKLFILLAALCCALADNVEHQRSKRGTRFYRVLCSDSCPESRCYNGGVCKKALYSSDFLCQCPPGYSGTQCEINTKERCVTGQGGGYRGILSISHKGNVCINWNSTSLRGKRFTAKKHDASSLGIGNHNYCRNPDNDSTPWCFVYKGSQVTWEFCSAPKCPENKEQECVRDAGQSYRGSAAVSQSGASCLAWDSPNPDGDAGPWCHVVKNYQLTWELCNVAKCSKHPITTITTLGPRAPTSNHNGVTCGQRLDNSLSGMSFRMSGGRESDIKDQPWQVAINVYSRRNKNHFHLCGGILIDSCWVLSAAHCFEEGYKASELQAVLGRTFRKKNSTSEQIFQIERFWVHQDFDKETFDNDIALLKLKTDIGICAIHSPEVLPACLPEPSLVLPDWTECEISGYGKDAEFAAEYSERVKRGFVRLWPRDLCVPEVLSGRTVTDNMLCAGDTRGLDDACKGDSGGPLVCPSGGRMTLMGVISWGDGCGKKDKPGVYTRVTHYLDWIHSWMAEDPLV</sequence>
<keyword evidence="7 20" id="KW-0732">Signal</keyword>
<protein>
    <recommendedName>
        <fullName evidence="15">Plasminogen activator</fullName>
        <ecNumber evidence="15">3.4.21.68</ecNumber>
    </recommendedName>
</protein>
<comment type="similarity">
    <text evidence="13">Belongs to the peptidase S1 family. CLIP subfamily.</text>
</comment>
<feature type="domain" description="Peptidase S1" evidence="23">
    <location>
        <begin position="267"/>
        <end position="511"/>
    </location>
</feature>
<dbReference type="CDD" id="cd00108">
    <property type="entry name" value="KR"/>
    <property type="match status" value="1"/>
</dbReference>
<dbReference type="InterPro" id="IPR026280">
    <property type="entry name" value="Tissue_plasm_act"/>
</dbReference>
<dbReference type="Gene3D" id="2.40.10.10">
    <property type="entry name" value="Trypsin-like serine proteases"/>
    <property type="match status" value="2"/>
</dbReference>
<evidence type="ECO:0000256" key="2">
    <source>
        <dbReference type="ARBA" id="ARBA00004239"/>
    </source>
</evidence>
<evidence type="ECO:0000256" key="9">
    <source>
        <dbReference type="ARBA" id="ARBA00022825"/>
    </source>
</evidence>
<dbReference type="CDD" id="cd00054">
    <property type="entry name" value="EGF_CA"/>
    <property type="match status" value="1"/>
</dbReference>
<feature type="disulfide bond" evidence="17">
    <location>
        <begin position="459"/>
        <end position="487"/>
    </location>
</feature>
<keyword evidence="10 17" id="KW-1015">Disulfide bond</keyword>
<feature type="disulfide bond" evidence="17">
    <location>
        <begin position="104"/>
        <end position="146"/>
    </location>
</feature>
<evidence type="ECO:0000259" key="23">
    <source>
        <dbReference type="PROSITE" id="PS50240"/>
    </source>
</evidence>
<dbReference type="Pfam" id="PF00008">
    <property type="entry name" value="EGF"/>
    <property type="match status" value="1"/>
</dbReference>
<evidence type="ECO:0000256" key="17">
    <source>
        <dbReference type="PIRSR" id="PIRSR001145-3"/>
    </source>
</evidence>
<dbReference type="InterPro" id="IPR050127">
    <property type="entry name" value="Serine_Proteases_S1"/>
</dbReference>
<dbReference type="InterPro" id="IPR000742">
    <property type="entry name" value="EGF"/>
</dbReference>
<dbReference type="PROSITE" id="PS50070">
    <property type="entry name" value="KRINGLE_2"/>
    <property type="match status" value="2"/>
</dbReference>
<evidence type="ECO:0000256" key="15">
    <source>
        <dbReference type="PIRNR" id="PIRNR001145"/>
    </source>
</evidence>
<dbReference type="FunFam" id="2.40.20.10:FF:000001">
    <property type="entry name" value="Urokinase-type plasminogen activator"/>
    <property type="match status" value="1"/>
</dbReference>
<feature type="chain" id="PRO_5040504735" description="Plasminogen activator" evidence="20">
    <location>
        <begin position="20"/>
        <end position="516"/>
    </location>
</feature>
<accession>A0A9Q0EER6</accession>
<dbReference type="InterPro" id="IPR009003">
    <property type="entry name" value="Peptidase_S1_PA"/>
</dbReference>
<feature type="active site" description="Charge relay system" evidence="16">
    <location>
        <position position="463"/>
    </location>
</feature>
<feature type="disulfide bond" evidence="17">
    <location>
        <begin position="432"/>
        <end position="448"/>
    </location>
</feature>
<evidence type="ECO:0000256" key="7">
    <source>
        <dbReference type="ARBA" id="ARBA00022729"/>
    </source>
</evidence>
<organism evidence="24 25">
    <name type="scientific">Muraenolepis orangiensis</name>
    <name type="common">Patagonian moray cod</name>
    <dbReference type="NCBI Taxonomy" id="630683"/>
    <lineage>
        <taxon>Eukaryota</taxon>
        <taxon>Metazoa</taxon>
        <taxon>Chordata</taxon>
        <taxon>Craniata</taxon>
        <taxon>Vertebrata</taxon>
        <taxon>Euteleostomi</taxon>
        <taxon>Actinopterygii</taxon>
        <taxon>Neopterygii</taxon>
        <taxon>Teleostei</taxon>
        <taxon>Neoteleostei</taxon>
        <taxon>Acanthomorphata</taxon>
        <taxon>Zeiogadaria</taxon>
        <taxon>Gadariae</taxon>
        <taxon>Gadiformes</taxon>
        <taxon>Muraenolepidoidei</taxon>
        <taxon>Muraenolepididae</taxon>
        <taxon>Muraenolepis</taxon>
    </lineage>
</organism>
<dbReference type="InterPro" id="IPR000001">
    <property type="entry name" value="Kringle"/>
</dbReference>
<dbReference type="GO" id="GO:0014909">
    <property type="term" value="P:smooth muscle cell migration"/>
    <property type="evidence" value="ECO:0007669"/>
    <property type="project" value="TreeGrafter"/>
</dbReference>
<dbReference type="PRINTS" id="PR00018">
    <property type="entry name" value="KRINGLE"/>
</dbReference>
<dbReference type="PROSITE" id="PS50026">
    <property type="entry name" value="EGF_3"/>
    <property type="match status" value="1"/>
</dbReference>
<keyword evidence="11" id="KW-0325">Glycoprotein</keyword>
<feature type="disulfide bond" evidence="17">
    <location>
        <begin position="83"/>
        <end position="164"/>
    </location>
</feature>
<feature type="active site" description="Charge relay system" evidence="16">
    <location>
        <position position="313"/>
    </location>
</feature>
<dbReference type="InterPro" id="IPR013806">
    <property type="entry name" value="Kringle-like"/>
</dbReference>
<dbReference type="PRINTS" id="PR00722">
    <property type="entry name" value="CHYMOTRYPSIN"/>
</dbReference>
<dbReference type="SUPFAM" id="SSF50494">
    <property type="entry name" value="Trypsin-like serine proteases"/>
    <property type="match status" value="1"/>
</dbReference>
<dbReference type="PIRSF" id="PIRSF001145">
    <property type="entry name" value="Tissue_plasm_act"/>
    <property type="match status" value="1"/>
</dbReference>
<evidence type="ECO:0000256" key="20">
    <source>
        <dbReference type="SAM" id="SignalP"/>
    </source>
</evidence>
<evidence type="ECO:0000256" key="5">
    <source>
        <dbReference type="ARBA" id="ARBA00022572"/>
    </source>
</evidence>
<comment type="catalytic activity">
    <reaction evidence="1 15">
        <text>Specific cleavage of Arg-|-Val bond in plasminogen to form plasmin.</text>
        <dbReference type="EC" id="3.4.21.68"/>
    </reaction>
</comment>
<dbReference type="InterPro" id="IPR018056">
    <property type="entry name" value="Kringle_CS"/>
</dbReference>
<evidence type="ECO:0000256" key="19">
    <source>
        <dbReference type="PROSITE-ProRule" id="PRU00121"/>
    </source>
</evidence>
<feature type="domain" description="EGF-like" evidence="21">
    <location>
        <begin position="39"/>
        <end position="76"/>
    </location>
</feature>
<dbReference type="PROSITE" id="PS00135">
    <property type="entry name" value="TRYPSIN_SER"/>
    <property type="match status" value="1"/>
</dbReference>
<keyword evidence="25" id="KW-1185">Reference proteome</keyword>
<feature type="disulfide bond" evidence="17 18">
    <location>
        <begin position="66"/>
        <end position="75"/>
    </location>
</feature>
<dbReference type="FunFam" id="2.40.10.10:FF:000002">
    <property type="entry name" value="Transmembrane protease serine"/>
    <property type="match status" value="1"/>
</dbReference>
<proteinExistence type="inferred from homology"/>
<name>A0A9Q0EER6_9TELE</name>
<dbReference type="PROSITE" id="PS50240">
    <property type="entry name" value="TRYPSIN_DOM"/>
    <property type="match status" value="1"/>
</dbReference>
<dbReference type="InterPro" id="IPR033116">
    <property type="entry name" value="TRYPSIN_SER"/>
</dbReference>
<comment type="catalytic activity">
    <reaction evidence="14">
        <text>Preferential cleavage: Arg-|-Xaa, Lys-|-Xaa.</text>
        <dbReference type="EC" id="3.4.21.4"/>
    </reaction>
</comment>
<dbReference type="PANTHER" id="PTHR24264:SF42">
    <property type="entry name" value="TISSUE-TYPE PLASMINOGEN ACTIVATOR"/>
    <property type="match status" value="1"/>
</dbReference>
<evidence type="ECO:0000259" key="22">
    <source>
        <dbReference type="PROSITE" id="PS50070"/>
    </source>
</evidence>
<feature type="disulfide bond" evidence="17">
    <location>
        <begin position="298"/>
        <end position="314"/>
    </location>
</feature>
<dbReference type="InterPro" id="IPR018114">
    <property type="entry name" value="TRYPSIN_HIS"/>
</dbReference>
<evidence type="ECO:0000256" key="12">
    <source>
        <dbReference type="ARBA" id="ARBA00023202"/>
    </source>
</evidence>
<comment type="subcellular location">
    <subcellularLocation>
        <location evidence="2">Secreted</location>
        <location evidence="2">Extracellular space</location>
    </subcellularLocation>
</comment>
<evidence type="ECO:0000313" key="25">
    <source>
        <dbReference type="Proteomes" id="UP001148018"/>
    </source>
</evidence>
<evidence type="ECO:0000256" key="1">
    <source>
        <dbReference type="ARBA" id="ARBA00001538"/>
    </source>
</evidence>
<dbReference type="SMART" id="SM00130">
    <property type="entry name" value="KR"/>
    <property type="match status" value="2"/>
</dbReference>
<feature type="disulfide bond" evidence="17">
    <location>
        <begin position="172"/>
        <end position="227"/>
    </location>
</feature>
<feature type="disulfide bond" evidence="17">
    <location>
        <begin position="42"/>
        <end position="53"/>
    </location>
</feature>
<dbReference type="FunFam" id="2.40.10.10:FF:000152">
    <property type="entry name" value="Plasminogen activator"/>
    <property type="match status" value="1"/>
</dbReference>
<dbReference type="OrthoDB" id="6020543at2759"/>
<comment type="caution">
    <text evidence="18">Lacks conserved residue(s) required for the propagation of feature annotation.</text>
</comment>
<dbReference type="InterPro" id="IPR038178">
    <property type="entry name" value="Kringle_sf"/>
</dbReference>
<evidence type="ECO:0000313" key="24">
    <source>
        <dbReference type="EMBL" id="KAJ3604233.1"/>
    </source>
</evidence>
<feature type="disulfide bond" evidence="17">
    <location>
        <begin position="135"/>
        <end position="159"/>
    </location>
</feature>